<dbReference type="KEGG" id="afd:Alfi_2749"/>
<dbReference type="PANTHER" id="PTHR13966">
    <property type="entry name" value="ENDONUCLEASE RELATED"/>
    <property type="match status" value="1"/>
</dbReference>
<sequence>MFAASLAAMVLIAVAFTGCGKDSDNKGGGGANSVEWDPAKTVHPDQEGAAVLLVTGDTGTPWTAEIISGAEWISFNRTAPGGQTVKTGKVGTSLSDKNQYVYYWPNNTKDERHALIRFEFEGEMPVELELVQYSTSSNDNVYETGHNLVWPEIPAEKVNSNYIYVSHFAQLKNQNTNQWYNARNYTLCLDKTKYAAWWVAYPLHSSYTGSGRVETWAYDPKIAAEYQANLTRSYPAANYDRGHQIPNADRSGNATMQAQTFYFSNMTPQNSSLNQHPWADLEKMARDHWMCSDTLYVVTGAYWNPGSTLTTADRDGKLCPVPNYYFKVFVRTVKGNIRQAGDKLGDYSAGQLKSIGFWVANEGGQGEAKSWVKSVKEIEELTKFEFFPTLPAEVKEKTDAASWGL</sequence>
<proteinExistence type="inferred from homology"/>
<evidence type="ECO:0000256" key="4">
    <source>
        <dbReference type="ARBA" id="ARBA00022723"/>
    </source>
</evidence>
<keyword evidence="3" id="KW-0540">Nuclease</keyword>
<dbReference type="Gene3D" id="3.40.570.10">
    <property type="entry name" value="Extracellular Endonuclease, subunit A"/>
    <property type="match status" value="1"/>
</dbReference>
<dbReference type="GO" id="GO:0004519">
    <property type="term" value="F:endonuclease activity"/>
    <property type="evidence" value="ECO:0007669"/>
    <property type="project" value="UniProtKB-KW"/>
</dbReference>
<name>I3YPT8_ALIFI</name>
<accession>I3YPT8</accession>
<dbReference type="AlphaFoldDB" id="I3YPT8"/>
<dbReference type="eggNOG" id="COG1864">
    <property type="taxonomic scope" value="Bacteria"/>
</dbReference>
<dbReference type="InterPro" id="IPR044929">
    <property type="entry name" value="DNA/RNA_non-sp_Endonuclease_sf"/>
</dbReference>
<evidence type="ECO:0000256" key="6">
    <source>
        <dbReference type="ARBA" id="ARBA00022801"/>
    </source>
</evidence>
<dbReference type="InterPro" id="IPR044925">
    <property type="entry name" value="His-Me_finger_sf"/>
</dbReference>
<dbReference type="Proteomes" id="UP000006052">
    <property type="component" value="Chromosome"/>
</dbReference>
<dbReference type="InterPro" id="IPR040255">
    <property type="entry name" value="Non-specific_endonuclease"/>
</dbReference>
<reference evidence="13" key="1">
    <citation type="journal article" date="2013" name="Stand. Genomic Sci.">
        <title>Complete genome sequence of the bile-resistant pigment-producing anaerobe Alistipes finegoldii type strain (AHN2437(T)).</title>
        <authorList>
            <person name="Mavromatis K."/>
            <person name="Stackebrandt E."/>
            <person name="Munk C."/>
            <person name="Lapidus A."/>
            <person name="Nolan M."/>
            <person name="Lucas S."/>
            <person name="Hammon N."/>
            <person name="Deshpande S."/>
            <person name="Cheng J.F."/>
            <person name="Tapia R."/>
            <person name="Goodwin L.A."/>
            <person name="Pitluck S."/>
            <person name="Liolios K."/>
            <person name="Pagani I."/>
            <person name="Ivanova N."/>
            <person name="Mikhailova N."/>
            <person name="Huntemann M."/>
            <person name="Pati A."/>
            <person name="Chen A."/>
            <person name="Palaniappan K."/>
            <person name="Land M."/>
            <person name="Hauser L."/>
            <person name="Rohde M."/>
            <person name="Gronow S."/>
            <person name="Goker M."/>
            <person name="Detter J.C."/>
            <person name="Bristow J."/>
            <person name="Eisen J.A."/>
            <person name="Markowitz V."/>
            <person name="Hugenholtz P."/>
            <person name="Kyrpides N.C."/>
            <person name="Klenk H.P."/>
            <person name="Woyke T."/>
        </authorList>
    </citation>
    <scope>NUCLEOTIDE SEQUENCE</scope>
    <source>
        <strain evidence="13">DSM 17242 / JCM 16770 / AHN 2437 / CCUG 46020 / CIP 107999</strain>
    </source>
</reference>
<evidence type="ECO:0000313" key="13">
    <source>
        <dbReference type="Proteomes" id="UP000006052"/>
    </source>
</evidence>
<dbReference type="GO" id="GO:0003676">
    <property type="term" value="F:nucleic acid binding"/>
    <property type="evidence" value="ECO:0007669"/>
    <property type="project" value="InterPro"/>
</dbReference>
<dbReference type="InterPro" id="IPR001604">
    <property type="entry name" value="Endo_G_ENPP1-like_dom"/>
</dbReference>
<evidence type="ECO:0000313" key="12">
    <source>
        <dbReference type="EMBL" id="AFL79006.1"/>
    </source>
</evidence>
<dbReference type="SMART" id="SM00892">
    <property type="entry name" value="Endonuclease_NS"/>
    <property type="match status" value="1"/>
</dbReference>
<feature type="domain" description="ENPP1-3/EXOG-like endonuclease/phosphodiesterase" evidence="10">
    <location>
        <begin position="182"/>
        <end position="393"/>
    </location>
</feature>
<dbReference type="SUPFAM" id="SSF54060">
    <property type="entry name" value="His-Me finger endonucleases"/>
    <property type="match status" value="1"/>
</dbReference>
<evidence type="ECO:0000256" key="9">
    <source>
        <dbReference type="PIRSR" id="PIRSR640255-2"/>
    </source>
</evidence>
<comment type="cofactor">
    <cofactor evidence="1">
        <name>Mg(2+)</name>
        <dbReference type="ChEBI" id="CHEBI:18420"/>
    </cofactor>
</comment>
<dbReference type="SMART" id="SM00477">
    <property type="entry name" value="NUC"/>
    <property type="match status" value="1"/>
</dbReference>
<dbReference type="GO" id="GO:0046872">
    <property type="term" value="F:metal ion binding"/>
    <property type="evidence" value="ECO:0007669"/>
    <property type="project" value="UniProtKB-KW"/>
</dbReference>
<dbReference type="EMBL" id="CP003274">
    <property type="protein sequence ID" value="AFL79006.1"/>
    <property type="molecule type" value="Genomic_DNA"/>
</dbReference>
<gene>
    <name evidence="12" type="ordered locus">Alfi_2749</name>
</gene>
<organism evidence="12 13">
    <name type="scientific">Alistipes finegoldii (strain DSM 17242 / JCM 16770 / CCUG 46020 / CIP 107999 / KCTC 15236 / AHN 2437)</name>
    <dbReference type="NCBI Taxonomy" id="679935"/>
    <lineage>
        <taxon>Bacteria</taxon>
        <taxon>Pseudomonadati</taxon>
        <taxon>Bacteroidota</taxon>
        <taxon>Bacteroidia</taxon>
        <taxon>Bacteroidales</taxon>
        <taxon>Rikenellaceae</taxon>
        <taxon>Alistipes</taxon>
    </lineage>
</organism>
<dbReference type="STRING" id="679935.Alfi_2749"/>
<evidence type="ECO:0000256" key="5">
    <source>
        <dbReference type="ARBA" id="ARBA00022759"/>
    </source>
</evidence>
<keyword evidence="6" id="KW-0378">Hydrolase</keyword>
<evidence type="ECO:0000256" key="2">
    <source>
        <dbReference type="ARBA" id="ARBA00010052"/>
    </source>
</evidence>
<dbReference type="RefSeq" id="WP_009598052.1">
    <property type="nucleotide sequence ID" value="NC_018011.1"/>
</dbReference>
<dbReference type="InterPro" id="IPR018524">
    <property type="entry name" value="DNA/RNA_endonuclease_AS"/>
</dbReference>
<evidence type="ECO:0000256" key="7">
    <source>
        <dbReference type="ARBA" id="ARBA00022842"/>
    </source>
</evidence>
<dbReference type="GO" id="GO:0016787">
    <property type="term" value="F:hydrolase activity"/>
    <property type="evidence" value="ECO:0007669"/>
    <property type="project" value="UniProtKB-KW"/>
</dbReference>
<comment type="similarity">
    <text evidence="2">Belongs to the DNA/RNA non-specific endonuclease family.</text>
</comment>
<dbReference type="PANTHER" id="PTHR13966:SF5">
    <property type="entry name" value="ENDONUCLEASE G, MITOCHONDRIAL"/>
    <property type="match status" value="1"/>
</dbReference>
<feature type="domain" description="DNA/RNA non-specific endonuclease/pyrophosphatase/phosphodiesterase" evidence="11">
    <location>
        <begin position="181"/>
        <end position="393"/>
    </location>
</feature>
<feature type="active site" description="Proton acceptor" evidence="8">
    <location>
        <position position="243"/>
    </location>
</feature>
<keyword evidence="7" id="KW-0460">Magnesium</keyword>
<evidence type="ECO:0000256" key="8">
    <source>
        <dbReference type="PIRSR" id="PIRSR640255-1"/>
    </source>
</evidence>
<keyword evidence="5 12" id="KW-0255">Endonuclease</keyword>
<dbReference type="PROSITE" id="PS01070">
    <property type="entry name" value="NUCLEASE_NON_SPEC"/>
    <property type="match status" value="1"/>
</dbReference>
<dbReference type="PATRIC" id="fig|679935.3.peg.2660"/>
<keyword evidence="4 9" id="KW-0479">Metal-binding</keyword>
<evidence type="ECO:0000256" key="1">
    <source>
        <dbReference type="ARBA" id="ARBA00001946"/>
    </source>
</evidence>
<dbReference type="HOGENOM" id="CLU_672009_0_0_10"/>
<evidence type="ECO:0000259" key="10">
    <source>
        <dbReference type="SMART" id="SM00477"/>
    </source>
</evidence>
<evidence type="ECO:0000256" key="3">
    <source>
        <dbReference type="ARBA" id="ARBA00022722"/>
    </source>
</evidence>
<feature type="binding site" evidence="9">
    <location>
        <position position="274"/>
    </location>
    <ligand>
        <name>Mg(2+)</name>
        <dbReference type="ChEBI" id="CHEBI:18420"/>
        <note>catalytic</note>
    </ligand>
</feature>
<evidence type="ECO:0000259" key="11">
    <source>
        <dbReference type="SMART" id="SM00892"/>
    </source>
</evidence>
<protein>
    <submittedName>
        <fullName evidence="12">DNA/RNA endonuclease G, NUC1</fullName>
    </submittedName>
</protein>
<dbReference type="InterPro" id="IPR020821">
    <property type="entry name" value="ENPP1-3/EXOG-like_nuc-like"/>
</dbReference>
<dbReference type="Pfam" id="PF01223">
    <property type="entry name" value="Endonuclease_NS"/>
    <property type="match status" value="1"/>
</dbReference>